<dbReference type="InterPro" id="IPR002401">
    <property type="entry name" value="Cyt_P450_E_grp-I"/>
</dbReference>
<gene>
    <name evidence="8" type="ORF">BBK36DRAFT_1158929</name>
</gene>
<reference evidence="9" key="1">
    <citation type="submission" date="2016-07" db="EMBL/GenBank/DDBJ databases">
        <title>Multiple horizontal gene transfer events from other fungi enriched the ability of initially mycotrophic Trichoderma (Ascomycota) to feed on dead plant biomass.</title>
        <authorList>
            <consortium name="DOE Joint Genome Institute"/>
            <person name="Atanasova L."/>
            <person name="Chenthamara K."/>
            <person name="Zhang J."/>
            <person name="Grujic M."/>
            <person name="Henrissat B."/>
            <person name="Kuo A."/>
            <person name="Aerts A."/>
            <person name="Salamov A."/>
            <person name="Lipzen A."/>
            <person name="Labutti K."/>
            <person name="Barry K."/>
            <person name="Miao Y."/>
            <person name="Rahimi M.J."/>
            <person name="Shen Q."/>
            <person name="Grigoriev I.V."/>
            <person name="Kubicek C.P."/>
            <person name="Druzhinina I.S."/>
        </authorList>
    </citation>
    <scope>NUCLEOTIDE SEQUENCE [LARGE SCALE GENOMIC DNA]</scope>
    <source>
        <strain evidence="9">TUCIM 6016</strain>
    </source>
</reference>
<evidence type="ECO:0000256" key="5">
    <source>
        <dbReference type="ARBA" id="ARBA00023004"/>
    </source>
</evidence>
<evidence type="ECO:0000313" key="8">
    <source>
        <dbReference type="EMBL" id="PTB66982.1"/>
    </source>
</evidence>
<evidence type="ECO:0000256" key="7">
    <source>
        <dbReference type="SAM" id="Phobius"/>
    </source>
</evidence>
<keyword evidence="7" id="KW-0812">Transmembrane</keyword>
<evidence type="ECO:0000256" key="2">
    <source>
        <dbReference type="ARBA" id="ARBA00010617"/>
    </source>
</evidence>
<keyword evidence="7" id="KW-0472">Membrane</keyword>
<dbReference type="CDD" id="cd11041">
    <property type="entry name" value="CYP503A1-like"/>
    <property type="match status" value="1"/>
</dbReference>
<evidence type="ECO:0000256" key="4">
    <source>
        <dbReference type="ARBA" id="ARBA00023002"/>
    </source>
</evidence>
<dbReference type="RefSeq" id="XP_024750302.1">
    <property type="nucleotide sequence ID" value="XM_024894156.1"/>
</dbReference>
<keyword evidence="5 6" id="KW-0408">Iron</keyword>
<comment type="similarity">
    <text evidence="2">Belongs to the cytochrome P450 family.</text>
</comment>
<dbReference type="Gene3D" id="1.10.630.10">
    <property type="entry name" value="Cytochrome P450"/>
    <property type="match status" value="1"/>
</dbReference>
<dbReference type="EMBL" id="KZ680212">
    <property type="protein sequence ID" value="PTB66982.1"/>
    <property type="molecule type" value="Genomic_DNA"/>
</dbReference>
<dbReference type="SUPFAM" id="SSF48264">
    <property type="entry name" value="Cytochrome P450"/>
    <property type="match status" value="1"/>
</dbReference>
<proteinExistence type="inferred from homology"/>
<sequence>MANTTLPLSTNHSAFPLSSLEELTSPWALIALVGGLYMLSSIFAQIFGYKYPIFGISSQLEPIVVSNFRFFRRAEDILNEGYQACKGKIFQFRRADTDMLVLPYKYVEDIRKLPNSVASPTVAHVHNLMGSSTNMHIILRSNLHFRTLQLKLTPNLNSLTRPMQEEVNFAVEKELTESEDEWVTIKPYHTILDFVARVSARIFLGKPLCRDPEWLEVSTQFTENVFVSLVFLRLFPMWTHGFLNWFMPSSYKGTAYVRKAKKLLVPEINRRRSLEAQGHVFAEEEKHNLLSWMMEIATPSESDASALAHLEVVMSLASIHTSQMNAVHCLYDLLAHPEFLEPIREEIRAVVAEAGPWMTWSKPQFSRLRRLDSFMRESQRFNPPTLLSMHRVMLHDAKLSDGTVLPRGAHISMPVNSIQNDPEVTPEPERFDGFRYYNLRQNEGQGHLHQFSTTQDRILNFGHGPNACPGRFFASLEIKIILVRLLMDYEFKLKHGNERPANLRAHEFIFPNPDAEILMRRRPAAERLPLY</sequence>
<keyword evidence="6" id="KW-0349">Heme</keyword>
<dbReference type="InterPro" id="IPR001128">
    <property type="entry name" value="Cyt_P450"/>
</dbReference>
<dbReference type="PANTHER" id="PTHR46206">
    <property type="entry name" value="CYTOCHROME P450"/>
    <property type="match status" value="1"/>
</dbReference>
<name>A0A2T4BCC3_9HYPO</name>
<dbReference type="AlphaFoldDB" id="A0A2T4BCC3"/>
<comment type="cofactor">
    <cofactor evidence="1 6">
        <name>heme</name>
        <dbReference type="ChEBI" id="CHEBI:30413"/>
    </cofactor>
</comment>
<evidence type="ECO:0000256" key="3">
    <source>
        <dbReference type="ARBA" id="ARBA00022723"/>
    </source>
</evidence>
<accession>A0A2T4BCC3</accession>
<dbReference type="Pfam" id="PF00067">
    <property type="entry name" value="p450"/>
    <property type="match status" value="1"/>
</dbReference>
<keyword evidence="7" id="KW-1133">Transmembrane helix</keyword>
<dbReference type="Proteomes" id="UP000241546">
    <property type="component" value="Unassembled WGS sequence"/>
</dbReference>
<organism evidence="8 9">
    <name type="scientific">Trichoderma citrinoviride</name>
    <dbReference type="NCBI Taxonomy" id="58853"/>
    <lineage>
        <taxon>Eukaryota</taxon>
        <taxon>Fungi</taxon>
        <taxon>Dikarya</taxon>
        <taxon>Ascomycota</taxon>
        <taxon>Pezizomycotina</taxon>
        <taxon>Sordariomycetes</taxon>
        <taxon>Hypocreomycetidae</taxon>
        <taxon>Hypocreales</taxon>
        <taxon>Hypocreaceae</taxon>
        <taxon>Trichoderma</taxon>
    </lineage>
</organism>
<dbReference type="PRINTS" id="PR00463">
    <property type="entry name" value="EP450I"/>
</dbReference>
<dbReference type="GO" id="GO:0020037">
    <property type="term" value="F:heme binding"/>
    <property type="evidence" value="ECO:0007669"/>
    <property type="project" value="InterPro"/>
</dbReference>
<keyword evidence="3 6" id="KW-0479">Metal-binding</keyword>
<dbReference type="GO" id="GO:0016705">
    <property type="term" value="F:oxidoreductase activity, acting on paired donors, with incorporation or reduction of molecular oxygen"/>
    <property type="evidence" value="ECO:0007669"/>
    <property type="project" value="InterPro"/>
</dbReference>
<protein>
    <submittedName>
        <fullName evidence="8">Cytochrome P450</fullName>
    </submittedName>
</protein>
<dbReference type="GeneID" id="36602274"/>
<keyword evidence="4" id="KW-0560">Oxidoreductase</keyword>
<keyword evidence="9" id="KW-1185">Reference proteome</keyword>
<feature type="transmembrane region" description="Helical" evidence="7">
    <location>
        <begin position="27"/>
        <end position="49"/>
    </location>
</feature>
<evidence type="ECO:0000256" key="6">
    <source>
        <dbReference type="PIRSR" id="PIRSR602401-1"/>
    </source>
</evidence>
<feature type="binding site" description="axial binding residue" evidence="6">
    <location>
        <position position="468"/>
    </location>
    <ligand>
        <name>heme</name>
        <dbReference type="ChEBI" id="CHEBI:30413"/>
    </ligand>
    <ligandPart>
        <name>Fe</name>
        <dbReference type="ChEBI" id="CHEBI:18248"/>
    </ligandPart>
</feature>
<evidence type="ECO:0000313" key="9">
    <source>
        <dbReference type="Proteomes" id="UP000241546"/>
    </source>
</evidence>
<dbReference type="GO" id="GO:0005506">
    <property type="term" value="F:iron ion binding"/>
    <property type="evidence" value="ECO:0007669"/>
    <property type="project" value="InterPro"/>
</dbReference>
<dbReference type="GO" id="GO:0004497">
    <property type="term" value="F:monooxygenase activity"/>
    <property type="evidence" value="ECO:0007669"/>
    <property type="project" value="InterPro"/>
</dbReference>
<dbReference type="OrthoDB" id="1844152at2759"/>
<dbReference type="InterPro" id="IPR036396">
    <property type="entry name" value="Cyt_P450_sf"/>
</dbReference>
<evidence type="ECO:0000256" key="1">
    <source>
        <dbReference type="ARBA" id="ARBA00001971"/>
    </source>
</evidence>